<feature type="transmembrane region" description="Helical" evidence="2">
    <location>
        <begin position="186"/>
        <end position="208"/>
    </location>
</feature>
<feature type="transmembrane region" description="Helical" evidence="2">
    <location>
        <begin position="256"/>
        <end position="284"/>
    </location>
</feature>
<reference evidence="3 4" key="1">
    <citation type="journal article" date="2015" name="Genome Announc.">
        <title>Expanding the biotechnology potential of lactobacilli through comparative genomics of 213 strains and associated genera.</title>
        <authorList>
            <person name="Sun Z."/>
            <person name="Harris H.M."/>
            <person name="McCann A."/>
            <person name="Guo C."/>
            <person name="Argimon S."/>
            <person name="Zhang W."/>
            <person name="Yang X."/>
            <person name="Jeffery I.B."/>
            <person name="Cooney J.C."/>
            <person name="Kagawa T.F."/>
            <person name="Liu W."/>
            <person name="Song Y."/>
            <person name="Salvetti E."/>
            <person name="Wrobel A."/>
            <person name="Rasinkangas P."/>
            <person name="Parkhill J."/>
            <person name="Rea M.C."/>
            <person name="O'Sullivan O."/>
            <person name="Ritari J."/>
            <person name="Douillard F.P."/>
            <person name="Paul Ross R."/>
            <person name="Yang R."/>
            <person name="Briner A.E."/>
            <person name="Felis G.E."/>
            <person name="de Vos W.M."/>
            <person name="Barrangou R."/>
            <person name="Klaenhammer T.R."/>
            <person name="Caufield P.W."/>
            <person name="Cui Y."/>
            <person name="Zhang H."/>
            <person name="O'Toole P.W."/>
        </authorList>
    </citation>
    <scope>NUCLEOTIDE SEQUENCE [LARGE SCALE GENOMIC DNA]</scope>
    <source>
        <strain evidence="3 4">DSM 23365</strain>
    </source>
</reference>
<feature type="transmembrane region" description="Helical" evidence="2">
    <location>
        <begin position="354"/>
        <end position="374"/>
    </location>
</feature>
<feature type="transmembrane region" description="Helical" evidence="2">
    <location>
        <begin position="215"/>
        <end position="236"/>
    </location>
</feature>
<proteinExistence type="predicted"/>
<feature type="transmembrane region" description="Helical" evidence="2">
    <location>
        <begin position="110"/>
        <end position="133"/>
    </location>
</feature>
<accession>A0A0R2F9C3</accession>
<dbReference type="PATRIC" id="fig|1423804.4.peg.451"/>
<comment type="caution">
    <text evidence="3">The sequence shown here is derived from an EMBL/GenBank/DDBJ whole genome shotgun (WGS) entry which is preliminary data.</text>
</comment>
<evidence type="ECO:0000256" key="2">
    <source>
        <dbReference type="SAM" id="Phobius"/>
    </source>
</evidence>
<dbReference type="EMBL" id="AYZM01000079">
    <property type="protein sequence ID" value="KRN24946.1"/>
    <property type="molecule type" value="Genomic_DNA"/>
</dbReference>
<dbReference type="AlphaFoldDB" id="A0A0R2F9C3"/>
<name>A0A0R2F9C3_9LACO</name>
<evidence type="ECO:0000313" key="3">
    <source>
        <dbReference type="EMBL" id="KRN24946.1"/>
    </source>
</evidence>
<dbReference type="RefSeq" id="WP_235809825.1">
    <property type="nucleotide sequence ID" value="NZ_AYZM01000079.1"/>
</dbReference>
<feature type="transmembrane region" description="Helical" evidence="2">
    <location>
        <begin position="291"/>
        <end position="311"/>
    </location>
</feature>
<feature type="transmembrane region" description="Helical" evidence="2">
    <location>
        <begin position="380"/>
        <end position="397"/>
    </location>
</feature>
<gene>
    <name evidence="3" type="ORF">FD14_GL000414</name>
</gene>
<feature type="transmembrane region" description="Helical" evidence="2">
    <location>
        <begin position="78"/>
        <end position="98"/>
    </location>
</feature>
<sequence length="413" mass="46666">MVKQDKQATPRGAQPAVTVRREAVPTDGEVTVKMTLPARVVDQLKVSAGDTVKLELRNHNVLLQSADSERSLFQRISLWWYLAPGLFCSILFNIFFAVKNQNQIPLSGETSLATTVILMGVIMGTILFGIFFIRERRNQTNAFSKNVYWRNFPVVILSFALILGIALMGVFWLFNAIFNGATFDRLTATIIFFVFETMINYVMIFAAFSLSSRTLIRLFTAVIVGGVVISMATNSSRRWWQYNLSFLGTHLAQNSWQFNMTLMFSALLMVALTDYIFVSLAAIYPRSLRLLTLRIVITLMAVDLGAVGFFPNNQRFHFLHDQVAGFLVYFIIGLIVGIRWLLPGISKEFLRMSYTVGAILVVADVLFQFVGYLSLTAFEIIGFALAFGWVIVLFQLLQELIDQGTRLFEVEVE</sequence>
<keyword evidence="2" id="KW-0472">Membrane</keyword>
<dbReference type="Proteomes" id="UP000051442">
    <property type="component" value="Unassembled WGS sequence"/>
</dbReference>
<feature type="transmembrane region" description="Helical" evidence="2">
    <location>
        <begin position="323"/>
        <end position="342"/>
    </location>
</feature>
<protein>
    <submittedName>
        <fullName evidence="3">Uncharacterized protein</fullName>
    </submittedName>
</protein>
<evidence type="ECO:0000313" key="4">
    <source>
        <dbReference type="Proteomes" id="UP000051442"/>
    </source>
</evidence>
<evidence type="ECO:0000256" key="1">
    <source>
        <dbReference type="SAM" id="MobiDB-lite"/>
    </source>
</evidence>
<keyword evidence="4" id="KW-1185">Reference proteome</keyword>
<keyword evidence="2" id="KW-1133">Transmembrane helix</keyword>
<feature type="transmembrane region" description="Helical" evidence="2">
    <location>
        <begin position="154"/>
        <end position="174"/>
    </location>
</feature>
<dbReference type="STRING" id="1423804.FD14_GL000414"/>
<keyword evidence="2" id="KW-0812">Transmembrane</keyword>
<organism evidence="3 4">
    <name type="scientific">Secundilactobacillus similis DSM 23365 = JCM 2765</name>
    <dbReference type="NCBI Taxonomy" id="1423804"/>
    <lineage>
        <taxon>Bacteria</taxon>
        <taxon>Bacillati</taxon>
        <taxon>Bacillota</taxon>
        <taxon>Bacilli</taxon>
        <taxon>Lactobacillales</taxon>
        <taxon>Lactobacillaceae</taxon>
        <taxon>Secundilactobacillus</taxon>
    </lineage>
</organism>
<feature type="region of interest" description="Disordered" evidence="1">
    <location>
        <begin position="1"/>
        <end position="20"/>
    </location>
</feature>